<dbReference type="Proteomes" id="UP000314294">
    <property type="component" value="Unassembled WGS sequence"/>
</dbReference>
<proteinExistence type="predicted"/>
<comment type="caution">
    <text evidence="1">The sequence shown here is derived from an EMBL/GenBank/DDBJ whole genome shotgun (WGS) entry which is preliminary data.</text>
</comment>
<name>A0A4Z2GXN6_9TELE</name>
<protein>
    <submittedName>
        <fullName evidence="1">Uncharacterized protein</fullName>
    </submittedName>
</protein>
<gene>
    <name evidence="1" type="ORF">EYF80_032257</name>
</gene>
<dbReference type="AlphaFoldDB" id="A0A4Z2GXN6"/>
<organism evidence="1 2">
    <name type="scientific">Liparis tanakae</name>
    <name type="common">Tanaka's snailfish</name>
    <dbReference type="NCBI Taxonomy" id="230148"/>
    <lineage>
        <taxon>Eukaryota</taxon>
        <taxon>Metazoa</taxon>
        <taxon>Chordata</taxon>
        <taxon>Craniata</taxon>
        <taxon>Vertebrata</taxon>
        <taxon>Euteleostomi</taxon>
        <taxon>Actinopterygii</taxon>
        <taxon>Neopterygii</taxon>
        <taxon>Teleostei</taxon>
        <taxon>Neoteleostei</taxon>
        <taxon>Acanthomorphata</taxon>
        <taxon>Eupercaria</taxon>
        <taxon>Perciformes</taxon>
        <taxon>Cottioidei</taxon>
        <taxon>Cottales</taxon>
        <taxon>Liparidae</taxon>
        <taxon>Liparis</taxon>
    </lineage>
</organism>
<reference evidence="1 2" key="1">
    <citation type="submission" date="2019-03" db="EMBL/GenBank/DDBJ databases">
        <title>First draft genome of Liparis tanakae, snailfish: a comprehensive survey of snailfish specific genes.</title>
        <authorList>
            <person name="Kim W."/>
            <person name="Song I."/>
            <person name="Jeong J.-H."/>
            <person name="Kim D."/>
            <person name="Kim S."/>
            <person name="Ryu S."/>
            <person name="Song J.Y."/>
            <person name="Lee S.K."/>
        </authorList>
    </citation>
    <scope>NUCLEOTIDE SEQUENCE [LARGE SCALE GENOMIC DNA]</scope>
    <source>
        <tissue evidence="1">Muscle</tissue>
    </source>
</reference>
<dbReference type="EMBL" id="SRLO01000403">
    <property type="protein sequence ID" value="TNN57533.1"/>
    <property type="molecule type" value="Genomic_DNA"/>
</dbReference>
<dbReference type="OrthoDB" id="9995434at2759"/>
<accession>A0A4Z2GXN6</accession>
<evidence type="ECO:0000313" key="1">
    <source>
        <dbReference type="EMBL" id="TNN57533.1"/>
    </source>
</evidence>
<sequence length="224" mass="24505">MPGTSTAQGPDEPEGSSLCVSGFIGEGLVADAARPLVDVEEAAHAVARTVEVVQARLPQSRAGKGIQQLPLNVRVRHNNGSWHLPVYCKPMVRSCVLGLSGRSIQTASIRFSCTATSEWPALVSALDMFFHWSEAERHKSLSRHERGKLTREGTMYACMGSEKNLQFFIVWRSCLSSSPVIFGDMGDAARRKVNLCELTNGVAVGFTDELSHWLHALHAIVVYK</sequence>
<evidence type="ECO:0000313" key="2">
    <source>
        <dbReference type="Proteomes" id="UP000314294"/>
    </source>
</evidence>
<keyword evidence="2" id="KW-1185">Reference proteome</keyword>